<feature type="region of interest" description="Disordered" evidence="5">
    <location>
        <begin position="606"/>
        <end position="662"/>
    </location>
</feature>
<gene>
    <name evidence="6" type="ORF">ABL78_6831</name>
</gene>
<feature type="region of interest" description="Disordered" evidence="5">
    <location>
        <begin position="321"/>
        <end position="354"/>
    </location>
</feature>
<dbReference type="InterPro" id="IPR019537">
    <property type="entry name" value="TMEM65"/>
</dbReference>
<evidence type="ECO:0000256" key="5">
    <source>
        <dbReference type="SAM" id="MobiDB-lite"/>
    </source>
</evidence>
<dbReference type="OMA" id="YSRATQA"/>
<dbReference type="VEuPathDB" id="TriTrypDB:Lsey_0288_0050"/>
<dbReference type="Proteomes" id="UP000038009">
    <property type="component" value="Unassembled WGS sequence"/>
</dbReference>
<feature type="compositionally biased region" description="Low complexity" evidence="5">
    <location>
        <begin position="534"/>
        <end position="547"/>
    </location>
</feature>
<dbReference type="Pfam" id="PF10507">
    <property type="entry name" value="TMEM65"/>
    <property type="match status" value="1"/>
</dbReference>
<evidence type="ECO:0000256" key="2">
    <source>
        <dbReference type="ARBA" id="ARBA00022692"/>
    </source>
</evidence>
<reference evidence="6 7" key="1">
    <citation type="journal article" date="2015" name="PLoS Pathog.">
        <title>Leptomonas seymouri: Adaptations to the Dixenous Life Cycle Analyzed by Genome Sequencing, Transcriptome Profiling and Co-infection with Leishmania donovani.</title>
        <authorList>
            <person name="Kraeva N."/>
            <person name="Butenko A."/>
            <person name="Hlavacova J."/>
            <person name="Kostygov A."/>
            <person name="Myskova J."/>
            <person name="Grybchuk D."/>
            <person name="Lestinova T."/>
            <person name="Votypka J."/>
            <person name="Volf P."/>
            <person name="Opperdoes F."/>
            <person name="Flegontov P."/>
            <person name="Lukes J."/>
            <person name="Yurchenko V."/>
        </authorList>
    </citation>
    <scope>NUCLEOTIDE SEQUENCE [LARGE SCALE GENOMIC DNA]</scope>
    <source>
        <strain evidence="6 7">ATCC 30220</strain>
    </source>
</reference>
<evidence type="ECO:0000313" key="6">
    <source>
        <dbReference type="EMBL" id="KPI84115.1"/>
    </source>
</evidence>
<feature type="compositionally biased region" description="Low complexity" evidence="5">
    <location>
        <begin position="471"/>
        <end position="481"/>
    </location>
</feature>
<keyword evidence="2" id="KW-0812">Transmembrane</keyword>
<protein>
    <recommendedName>
        <fullName evidence="8">EF-hand domain-containing protein</fullName>
    </recommendedName>
</protein>
<accession>A0A0N1I1G4</accession>
<comment type="caution">
    <text evidence="6">The sequence shown here is derived from an EMBL/GenBank/DDBJ whole genome shotgun (WGS) entry which is preliminary data.</text>
</comment>
<feature type="region of interest" description="Disordered" evidence="5">
    <location>
        <begin position="456"/>
        <end position="560"/>
    </location>
</feature>
<feature type="compositionally biased region" description="Low complexity" evidence="5">
    <location>
        <begin position="623"/>
        <end position="634"/>
    </location>
</feature>
<dbReference type="AlphaFoldDB" id="A0A0N1I1G4"/>
<feature type="region of interest" description="Disordered" evidence="5">
    <location>
        <begin position="831"/>
        <end position="853"/>
    </location>
</feature>
<feature type="compositionally biased region" description="Low complexity" evidence="5">
    <location>
        <begin position="95"/>
        <end position="105"/>
    </location>
</feature>
<sequence length="894" mass="92536">MRRRDCLFAQGAHSLLAAWTTTHTRGYRGINTLASAAAATAAATGTTPGEAPTQGEGNGSSEGSASTMVAEIRKPSVLAEVKRASRSGEDGSLETVTSSSATVTSGEAVWEATERLRAALRVLSVIEQAKSDGKKLRLSHLMEEVSPVEVEPESDDPPLGDAKDDPQRSTTPSSAATEKPCMGHGSSIKAAPGSSTFTAAAAVAPSVSWASATSSWIRNKQPKFWAIVNDAGAEEDAAGGVSTRRKGKWRDAKTPRVKSIAESTAPLPLKFTAHSTEGEDSAPSKAVGPSMPSPSLPAKEDASTHAAEEAKLQFTTDTAAAMPLPSSFPKSDKPSVSTSDTSLHRPAQVSAQSIRVASSVPPFRSRYKRDVAHALSELLNRDPELGPQLLSQLSAESRRLMLIMGTASEYYGVDYGEVAGQIKEADTDRDNSISSKEFDAWVDSMAGLVSTRQHNAPAKTEVGDGKHPSHSLRSPLSSSPSANAAAGVTGTQTVRDQGGCVPIPLPSIAERPAAAQASPTSPKAAVPSPLPLQSGASTHATTATSGPSPHPMASAAAISRQQAEMDVSAARTASARIIEVMQKSAAASPSLASSAAATIKALSRTEMAKPPPTPLPSPSQAVQTQTQEKLQGQQPVQESSMSAKTVAAASPGPAGPTASAPHSTAAFNVAHTPSTKCVDAPPVSTAFTNAATASTAVKETPKVKKGDPAYIPWPTFAKVVLAAAPPFLAFGMLDNCTLVLAGGAIDNILSARLGLTQMAAASLGGVVSGVAGIQVHGLAERFTRAKPPQLTAEQERSDTYLRAKNLGDTLGMVVGLILGMTPLLFMGRSPQATEEEEAENKRFREEAARSHQRQCKKVVRAEAQARQALEGEGHAAYAAMAKAKAFAAKPVASA</sequence>
<dbReference type="GO" id="GO:0005739">
    <property type="term" value="C:mitochondrion"/>
    <property type="evidence" value="ECO:0007669"/>
    <property type="project" value="TreeGrafter"/>
</dbReference>
<comment type="subcellular location">
    <subcellularLocation>
        <location evidence="1">Membrane</location>
        <topology evidence="1">Multi-pass membrane protein</topology>
    </subcellularLocation>
</comment>
<feature type="region of interest" description="Disordered" evidence="5">
    <location>
        <begin position="41"/>
        <end position="67"/>
    </location>
</feature>
<evidence type="ECO:0008006" key="8">
    <source>
        <dbReference type="Google" id="ProtNLM"/>
    </source>
</evidence>
<feature type="compositionally biased region" description="Low complexity" evidence="5">
    <location>
        <begin position="41"/>
        <end position="66"/>
    </location>
</feature>
<dbReference type="EMBL" id="LJSK01000288">
    <property type="protein sequence ID" value="KPI84115.1"/>
    <property type="molecule type" value="Genomic_DNA"/>
</dbReference>
<feature type="compositionally biased region" description="Low complexity" evidence="5">
    <location>
        <begin position="647"/>
        <end position="662"/>
    </location>
</feature>
<dbReference type="InterPro" id="IPR018247">
    <property type="entry name" value="EF_Hand_1_Ca_BS"/>
</dbReference>
<evidence type="ECO:0000256" key="4">
    <source>
        <dbReference type="ARBA" id="ARBA00023136"/>
    </source>
</evidence>
<dbReference type="PROSITE" id="PS00018">
    <property type="entry name" value="EF_HAND_1"/>
    <property type="match status" value="1"/>
</dbReference>
<feature type="region of interest" description="Disordered" evidence="5">
    <location>
        <begin position="144"/>
        <end position="187"/>
    </location>
</feature>
<proteinExistence type="predicted"/>
<evidence type="ECO:0000256" key="3">
    <source>
        <dbReference type="ARBA" id="ARBA00022989"/>
    </source>
</evidence>
<feature type="compositionally biased region" description="Basic and acidic residues" evidence="5">
    <location>
        <begin position="298"/>
        <end position="307"/>
    </location>
</feature>
<keyword evidence="3" id="KW-1133">Transmembrane helix</keyword>
<dbReference type="GO" id="GO:0016020">
    <property type="term" value="C:membrane"/>
    <property type="evidence" value="ECO:0007669"/>
    <property type="project" value="UniProtKB-SubCell"/>
</dbReference>
<dbReference type="PANTHER" id="PTHR21706:SF15">
    <property type="entry name" value="TRANSMEMBRANE PROTEIN 65"/>
    <property type="match status" value="1"/>
</dbReference>
<dbReference type="PANTHER" id="PTHR21706">
    <property type="entry name" value="TRANSMEMBRANE PROTEIN 65"/>
    <property type="match status" value="1"/>
</dbReference>
<evidence type="ECO:0000256" key="1">
    <source>
        <dbReference type="ARBA" id="ARBA00004141"/>
    </source>
</evidence>
<keyword evidence="4" id="KW-0472">Membrane</keyword>
<name>A0A0N1I1G4_LEPSE</name>
<dbReference type="OrthoDB" id="430821at2759"/>
<feature type="region of interest" description="Disordered" evidence="5">
    <location>
        <begin position="81"/>
        <end position="106"/>
    </location>
</feature>
<keyword evidence="7" id="KW-1185">Reference proteome</keyword>
<feature type="region of interest" description="Disordered" evidence="5">
    <location>
        <begin position="236"/>
        <end position="307"/>
    </location>
</feature>
<feature type="compositionally biased region" description="Basic and acidic residues" evidence="5">
    <location>
        <begin position="839"/>
        <end position="849"/>
    </location>
</feature>
<evidence type="ECO:0000313" key="7">
    <source>
        <dbReference type="Proteomes" id="UP000038009"/>
    </source>
</evidence>
<organism evidence="6 7">
    <name type="scientific">Leptomonas seymouri</name>
    <dbReference type="NCBI Taxonomy" id="5684"/>
    <lineage>
        <taxon>Eukaryota</taxon>
        <taxon>Discoba</taxon>
        <taxon>Euglenozoa</taxon>
        <taxon>Kinetoplastea</taxon>
        <taxon>Metakinetoplastina</taxon>
        <taxon>Trypanosomatida</taxon>
        <taxon>Trypanosomatidae</taxon>
        <taxon>Leishmaniinae</taxon>
        <taxon>Leptomonas</taxon>
    </lineage>
</organism>